<name>A0A6C0TZS5_9GAMM</name>
<feature type="domain" description="Fido" evidence="3">
    <location>
        <begin position="314"/>
        <end position="446"/>
    </location>
</feature>
<dbReference type="PANTHER" id="PTHR13504:SF38">
    <property type="entry name" value="FIDO DOMAIN-CONTAINING PROTEIN"/>
    <property type="match status" value="1"/>
</dbReference>
<proteinExistence type="predicted"/>
<feature type="active site" evidence="1">
    <location>
        <position position="388"/>
    </location>
</feature>
<dbReference type="InterPro" id="IPR040198">
    <property type="entry name" value="Fido_containing"/>
</dbReference>
<dbReference type="InterPro" id="IPR036597">
    <property type="entry name" value="Fido-like_dom_sf"/>
</dbReference>
<evidence type="ECO:0000259" key="3">
    <source>
        <dbReference type="PROSITE" id="PS51459"/>
    </source>
</evidence>
<dbReference type="Pfam" id="PF02661">
    <property type="entry name" value="Fic"/>
    <property type="match status" value="1"/>
</dbReference>
<dbReference type="KEGG" id="kim:G3T16_07955"/>
<feature type="binding site" evidence="2">
    <location>
        <begin position="392"/>
        <end position="399"/>
    </location>
    <ligand>
        <name>ATP</name>
        <dbReference type="ChEBI" id="CHEBI:30616"/>
    </ligand>
</feature>
<dbReference type="GO" id="GO:0005524">
    <property type="term" value="F:ATP binding"/>
    <property type="evidence" value="ECO:0007669"/>
    <property type="project" value="UniProtKB-KW"/>
</dbReference>
<gene>
    <name evidence="4" type="ORF">G3T16_07955</name>
</gene>
<reference evidence="4 5" key="1">
    <citation type="submission" date="2020-02" db="EMBL/GenBank/DDBJ databases">
        <title>Genome sequencing for Kineobactrum sp. M2.</title>
        <authorList>
            <person name="Park S.-J."/>
        </authorList>
    </citation>
    <scope>NUCLEOTIDE SEQUENCE [LARGE SCALE GENOMIC DNA]</scope>
    <source>
        <strain evidence="4 5">M2</strain>
    </source>
</reference>
<dbReference type="InterPro" id="IPR003812">
    <property type="entry name" value="Fido"/>
</dbReference>
<evidence type="ECO:0000313" key="4">
    <source>
        <dbReference type="EMBL" id="QIB65342.1"/>
    </source>
</evidence>
<dbReference type="RefSeq" id="WP_163494581.1">
    <property type="nucleotide sequence ID" value="NZ_CP048711.1"/>
</dbReference>
<dbReference type="PANTHER" id="PTHR13504">
    <property type="entry name" value="FIDO DOMAIN-CONTAINING PROTEIN DDB_G0283145"/>
    <property type="match status" value="1"/>
</dbReference>
<evidence type="ECO:0000256" key="1">
    <source>
        <dbReference type="PIRSR" id="PIRSR640198-1"/>
    </source>
</evidence>
<dbReference type="Gene3D" id="1.10.3290.10">
    <property type="entry name" value="Fido-like domain"/>
    <property type="match status" value="1"/>
</dbReference>
<dbReference type="SUPFAM" id="SSF140931">
    <property type="entry name" value="Fic-like"/>
    <property type="match status" value="1"/>
</dbReference>
<dbReference type="EMBL" id="CP048711">
    <property type="protein sequence ID" value="QIB65342.1"/>
    <property type="molecule type" value="Genomic_DNA"/>
</dbReference>
<protein>
    <submittedName>
        <fullName evidence="4">Cell filamentation protein Fic</fullName>
    </submittedName>
</protein>
<evidence type="ECO:0000256" key="2">
    <source>
        <dbReference type="PIRSR" id="PIRSR640198-2"/>
    </source>
</evidence>
<dbReference type="Proteomes" id="UP000477680">
    <property type="component" value="Chromosome"/>
</dbReference>
<dbReference type="PROSITE" id="PS51459">
    <property type="entry name" value="FIDO"/>
    <property type="match status" value="1"/>
</dbReference>
<keyword evidence="2" id="KW-0067">ATP-binding</keyword>
<sequence length="497" mass="57161">MAELIFPKSRNHGKALARQVRLGQLRRVRQGVYTDAAEADIATLVQNRWYQLVEHFCDQPIAAYRTAVELKPHRRRVYVVANVGHRRYVDIGDALTIDIMPGDATLLTEPFVPELARSALPRQLLENLVPSRAREAGHRSLGQTWVETQLCRVLAQRGENALKEIRDQTRTAAPELGLEKEFAQLDRMIGALLASRPVEGSLSSSLAIATARQEPYDPDRLVRFRALADYLQQCNFERVPYLYNQASWRHLSFFESYFSNYIEGTEFQISEAEKIIFEKQVVDNRPEDSHDVLAVYDIVHDYQEMLETPNNASELIQLLQERHERMMLQRPNKHPGQFKVKINQAGDTVFVSPANLVGTITQGFGIYEKLPKGMQRAIFMQFLITECHPFDDGNGRLSRIFLNAELHTDQQYKLIVPTVHRDSYLNSLRQATREGKFRTLTKVFFQLQKYAASLNWNDYGDVREQLEEHKAHLLPDEGVAVFNQQIVNFKMKLPVSP</sequence>
<keyword evidence="2" id="KW-0547">Nucleotide-binding</keyword>
<keyword evidence="5" id="KW-1185">Reference proteome</keyword>
<evidence type="ECO:0000313" key="5">
    <source>
        <dbReference type="Proteomes" id="UP000477680"/>
    </source>
</evidence>
<dbReference type="AlphaFoldDB" id="A0A6C0TZS5"/>
<accession>A0A6C0TZS5</accession>
<organism evidence="4 5">
    <name type="scientific">Kineobactrum salinum</name>
    <dbReference type="NCBI Taxonomy" id="2708301"/>
    <lineage>
        <taxon>Bacteria</taxon>
        <taxon>Pseudomonadati</taxon>
        <taxon>Pseudomonadota</taxon>
        <taxon>Gammaproteobacteria</taxon>
        <taxon>Cellvibrionales</taxon>
        <taxon>Halieaceae</taxon>
        <taxon>Kineobactrum</taxon>
    </lineage>
</organism>